<proteinExistence type="predicted"/>
<dbReference type="InterPro" id="IPR011333">
    <property type="entry name" value="SKP1/BTB/POZ_sf"/>
</dbReference>
<dbReference type="Pfam" id="PF00651">
    <property type="entry name" value="BTB"/>
    <property type="match status" value="1"/>
</dbReference>
<evidence type="ECO:0000259" key="1">
    <source>
        <dbReference type="PROSITE" id="PS50097"/>
    </source>
</evidence>
<dbReference type="InterPro" id="IPR000210">
    <property type="entry name" value="BTB/POZ_dom"/>
</dbReference>
<dbReference type="SUPFAM" id="SSF54695">
    <property type="entry name" value="POZ domain"/>
    <property type="match status" value="1"/>
</dbReference>
<reference evidence="3" key="1">
    <citation type="submission" date="2017-02" db="UniProtKB">
        <authorList>
            <consortium name="WormBaseParasite"/>
        </authorList>
    </citation>
    <scope>IDENTIFICATION</scope>
</reference>
<accession>A0A0N4ZJS4</accession>
<protein>
    <submittedName>
        <fullName evidence="3">BTB domain-containing protein</fullName>
    </submittedName>
</protein>
<dbReference type="Gene3D" id="3.30.710.10">
    <property type="entry name" value="Potassium Channel Kv1.1, Chain A"/>
    <property type="match status" value="1"/>
</dbReference>
<dbReference type="PANTHER" id="PTHR45632">
    <property type="entry name" value="LD33804P"/>
    <property type="match status" value="1"/>
</dbReference>
<evidence type="ECO:0000313" key="3">
    <source>
        <dbReference type="WBParaSite" id="PTRK_0000830600.1"/>
    </source>
</evidence>
<dbReference type="Gene3D" id="2.60.210.10">
    <property type="entry name" value="Apoptosis, Tumor Necrosis Factor Receptor Associated Protein 2, Chain A"/>
    <property type="match status" value="1"/>
</dbReference>
<dbReference type="SMART" id="SM00225">
    <property type="entry name" value="BTB"/>
    <property type="match status" value="1"/>
</dbReference>
<dbReference type="WBParaSite" id="PTRK_0000830600.1">
    <property type="protein sequence ID" value="PTRK_0000830600.1"/>
    <property type="gene ID" value="PTRK_0000830600"/>
</dbReference>
<keyword evidence="2" id="KW-1185">Reference proteome</keyword>
<dbReference type="Proteomes" id="UP000038045">
    <property type="component" value="Unplaced"/>
</dbReference>
<dbReference type="STRING" id="131310.A0A0N4ZJS4"/>
<dbReference type="InterPro" id="IPR008974">
    <property type="entry name" value="TRAF-like"/>
</dbReference>
<name>A0A0N4ZJS4_PARTI</name>
<dbReference type="AlphaFoldDB" id="A0A0N4ZJS4"/>
<evidence type="ECO:0000313" key="2">
    <source>
        <dbReference type="Proteomes" id="UP000038045"/>
    </source>
</evidence>
<dbReference type="SUPFAM" id="SSF49599">
    <property type="entry name" value="TRAF domain-like"/>
    <property type="match status" value="1"/>
</dbReference>
<dbReference type="Pfam" id="PF22486">
    <property type="entry name" value="MATH_2"/>
    <property type="match status" value="1"/>
</dbReference>
<dbReference type="PROSITE" id="PS50097">
    <property type="entry name" value="BTB"/>
    <property type="match status" value="1"/>
</dbReference>
<dbReference type="InterPro" id="IPR002083">
    <property type="entry name" value="MATH/TRAF_dom"/>
</dbReference>
<organism evidence="2 3">
    <name type="scientific">Parastrongyloides trichosuri</name>
    <name type="common">Possum-specific nematode worm</name>
    <dbReference type="NCBI Taxonomy" id="131310"/>
    <lineage>
        <taxon>Eukaryota</taxon>
        <taxon>Metazoa</taxon>
        <taxon>Ecdysozoa</taxon>
        <taxon>Nematoda</taxon>
        <taxon>Chromadorea</taxon>
        <taxon>Rhabditida</taxon>
        <taxon>Tylenchina</taxon>
        <taxon>Panagrolaimomorpha</taxon>
        <taxon>Strongyloidoidea</taxon>
        <taxon>Strongyloididae</taxon>
        <taxon>Parastrongyloides</taxon>
    </lineage>
</organism>
<feature type="domain" description="BTB" evidence="1">
    <location>
        <begin position="121"/>
        <end position="189"/>
    </location>
</feature>
<dbReference type="CDD" id="cd18186">
    <property type="entry name" value="BTB_POZ_ZBTB_KLHL-like"/>
    <property type="match status" value="1"/>
</dbReference>
<sequence length="250" mass="28867">MQGQTNNSENLVLNNTWEIDSFGLCQQMHQTSEFMESLVFGTGDKRYNYFVRLYPNGISNEWKDYLSLDILMTNPNYGVSVITSKITIKTQKKMFVKSPEVCEILKNCHDIDKTWLDGDFSDFVVKCNGVEFKVHRNVLATRSHFFGKLLNKKQSQESLSGEITLNNFSSGVLKELLRYLYTGKLAEEWMNVEMLCTASHLQCNLLKSYVEHSLISKTNELTVNDYLRHANLLDCNLLKAHCEKYIEENS</sequence>